<organism evidence="1 2">
    <name type="scientific">Ensete ventricosum</name>
    <name type="common">Abyssinian banana</name>
    <name type="synonym">Musa ensete</name>
    <dbReference type="NCBI Taxonomy" id="4639"/>
    <lineage>
        <taxon>Eukaryota</taxon>
        <taxon>Viridiplantae</taxon>
        <taxon>Streptophyta</taxon>
        <taxon>Embryophyta</taxon>
        <taxon>Tracheophyta</taxon>
        <taxon>Spermatophyta</taxon>
        <taxon>Magnoliopsida</taxon>
        <taxon>Liliopsida</taxon>
        <taxon>Zingiberales</taxon>
        <taxon>Musaceae</taxon>
        <taxon>Ensete</taxon>
    </lineage>
</organism>
<dbReference type="Proteomes" id="UP000287651">
    <property type="component" value="Unassembled WGS sequence"/>
</dbReference>
<dbReference type="EMBL" id="AMZH03000392">
    <property type="protein sequence ID" value="RRT84010.1"/>
    <property type="molecule type" value="Genomic_DNA"/>
</dbReference>
<accession>A0A427B6A4</accession>
<evidence type="ECO:0000313" key="2">
    <source>
        <dbReference type="Proteomes" id="UP000287651"/>
    </source>
</evidence>
<name>A0A427B6A4_ENSVE</name>
<gene>
    <name evidence="1" type="ORF">B296_00005835</name>
</gene>
<proteinExistence type="predicted"/>
<evidence type="ECO:0000313" key="1">
    <source>
        <dbReference type="EMBL" id="RRT84010.1"/>
    </source>
</evidence>
<reference evidence="1 2" key="1">
    <citation type="journal article" date="2014" name="Agronomy (Basel)">
        <title>A Draft Genome Sequence for Ensete ventricosum, the Drought-Tolerant Tree Against Hunger.</title>
        <authorList>
            <person name="Harrison J."/>
            <person name="Moore K.A."/>
            <person name="Paszkiewicz K."/>
            <person name="Jones T."/>
            <person name="Grant M."/>
            <person name="Ambacheew D."/>
            <person name="Muzemil S."/>
            <person name="Studholme D.J."/>
        </authorList>
    </citation>
    <scope>NUCLEOTIDE SEQUENCE [LARGE SCALE GENOMIC DNA]</scope>
</reference>
<sequence>MATSELVSWVCPVSSSGVPKVVLRITQRGLLLVLAFLDHQGLPPLKLSPSSSFDLMNSFWTTSSCWFTWRNCAQRESAKPEERESGSGRLGTKALGMGVENPTMASGVLDLTSRGKRCPSASTWWDGSGSSQDVSVLGPIIWGSGCDSIDECANHGICGIIAYIIPVNACTWWVRPRKASTVMAGGPGFDIGGGNPELLNIL</sequence>
<comment type="caution">
    <text evidence="1">The sequence shown here is derived from an EMBL/GenBank/DDBJ whole genome shotgun (WGS) entry which is preliminary data.</text>
</comment>
<dbReference type="AlphaFoldDB" id="A0A427B6A4"/>
<protein>
    <submittedName>
        <fullName evidence="1">Uncharacterized protein</fullName>
    </submittedName>
</protein>